<dbReference type="GO" id="GO:0043709">
    <property type="term" value="P:cell adhesion involved in single-species biofilm formation"/>
    <property type="evidence" value="ECO:0007669"/>
    <property type="project" value="TreeGrafter"/>
</dbReference>
<dbReference type="RefSeq" id="WP_079649421.1">
    <property type="nucleotide sequence ID" value="NZ_FUYM01000008.1"/>
</dbReference>
<dbReference type="CDD" id="cd01949">
    <property type="entry name" value="GGDEF"/>
    <property type="match status" value="1"/>
</dbReference>
<feature type="domain" description="GGDEF" evidence="3">
    <location>
        <begin position="242"/>
        <end position="377"/>
    </location>
</feature>
<evidence type="ECO:0000313" key="4">
    <source>
        <dbReference type="EMBL" id="SKB90191.1"/>
    </source>
</evidence>
<dbReference type="GO" id="GO:0005886">
    <property type="term" value="C:plasma membrane"/>
    <property type="evidence" value="ECO:0007669"/>
    <property type="project" value="TreeGrafter"/>
</dbReference>
<reference evidence="5" key="1">
    <citation type="submission" date="2017-02" db="EMBL/GenBank/DDBJ databases">
        <authorList>
            <person name="Varghese N."/>
            <person name="Submissions S."/>
        </authorList>
    </citation>
    <scope>NUCLEOTIDE SEQUENCE [LARGE SCALE GENOMIC DNA]</scope>
    <source>
        <strain evidence="5">UM2</strain>
    </source>
</reference>
<dbReference type="PANTHER" id="PTHR45138">
    <property type="entry name" value="REGULATORY COMPONENTS OF SENSORY TRANSDUCTION SYSTEM"/>
    <property type="match status" value="1"/>
</dbReference>
<dbReference type="SMART" id="SM00267">
    <property type="entry name" value="GGDEF"/>
    <property type="match status" value="1"/>
</dbReference>
<dbReference type="GO" id="GO:0052621">
    <property type="term" value="F:diguanylate cyclase activity"/>
    <property type="evidence" value="ECO:0007669"/>
    <property type="project" value="UniProtKB-EC"/>
</dbReference>
<evidence type="ECO:0000313" key="5">
    <source>
        <dbReference type="Proteomes" id="UP000189818"/>
    </source>
</evidence>
<dbReference type="AlphaFoldDB" id="A0A1T5F232"/>
<dbReference type="GO" id="GO:1902201">
    <property type="term" value="P:negative regulation of bacterial-type flagellum-dependent cell motility"/>
    <property type="evidence" value="ECO:0007669"/>
    <property type="project" value="TreeGrafter"/>
</dbReference>
<dbReference type="SUPFAM" id="SSF55073">
    <property type="entry name" value="Nucleotide cyclase"/>
    <property type="match status" value="1"/>
</dbReference>
<dbReference type="Proteomes" id="UP000189818">
    <property type="component" value="Unassembled WGS sequence"/>
</dbReference>
<dbReference type="InterPro" id="IPR000160">
    <property type="entry name" value="GGDEF_dom"/>
</dbReference>
<dbReference type="STRING" id="439228.SAMN06295920_10847"/>
<dbReference type="Gene3D" id="3.30.70.270">
    <property type="match status" value="1"/>
</dbReference>
<dbReference type="PROSITE" id="PS50887">
    <property type="entry name" value="GGDEF"/>
    <property type="match status" value="1"/>
</dbReference>
<dbReference type="PANTHER" id="PTHR45138:SF9">
    <property type="entry name" value="DIGUANYLATE CYCLASE DGCM-RELATED"/>
    <property type="match status" value="1"/>
</dbReference>
<dbReference type="OrthoDB" id="9812260at2"/>
<dbReference type="NCBIfam" id="TIGR00254">
    <property type="entry name" value="GGDEF"/>
    <property type="match status" value="1"/>
</dbReference>
<dbReference type="EMBL" id="FUYM01000008">
    <property type="protein sequence ID" value="SKB90191.1"/>
    <property type="molecule type" value="Genomic_DNA"/>
</dbReference>
<sequence>MYEGKPPSSTGRKGWSFDALFGRSAVDDPAAVPAAQVPVPAVPDEAAPSDLFGRIGGFLRTHRLDPSPGNYDLAYQYLGGHDPALVASVDAAIARDGLLRHDVAAEIAEAASSRVSSDLLGKLIEQAHRSVTLAAALVGQSRTDASAYGSALDRGSAALEAGGEPAGRALELMAELTRTMIDKTNDAERRLVEMGSQMSSLQGELAEAQAVAESDPLTGLANRRAFQSRLARAMAQAAAEGTPLSVAFCDIDHFKSINDNHGHDTGDRILKMVAEALVEGVGEDAFVGRFGGEEFLILFDGIMARRAAMRVDEVRDELSGRHLVSKTTGEPLGTVTFSAGVAQLLAGEDDGAMLRRADEALYAAKNGGRNRVVIHGEE</sequence>
<dbReference type="InterPro" id="IPR029787">
    <property type="entry name" value="Nucleotide_cyclase"/>
</dbReference>
<name>A0A1T5F232_9SPHN</name>
<proteinExistence type="predicted"/>
<dbReference type="InterPro" id="IPR050469">
    <property type="entry name" value="Diguanylate_Cyclase"/>
</dbReference>
<gene>
    <name evidence="4" type="ORF">SAMN06295920_10847</name>
</gene>
<dbReference type="FunFam" id="3.30.70.270:FF:000001">
    <property type="entry name" value="Diguanylate cyclase domain protein"/>
    <property type="match status" value="1"/>
</dbReference>
<keyword evidence="5" id="KW-1185">Reference proteome</keyword>
<dbReference type="EC" id="2.7.7.65" evidence="1"/>
<evidence type="ECO:0000259" key="3">
    <source>
        <dbReference type="PROSITE" id="PS50887"/>
    </source>
</evidence>
<evidence type="ECO:0000256" key="2">
    <source>
        <dbReference type="ARBA" id="ARBA00034247"/>
    </source>
</evidence>
<dbReference type="Pfam" id="PF00990">
    <property type="entry name" value="GGDEF"/>
    <property type="match status" value="1"/>
</dbReference>
<dbReference type="InterPro" id="IPR043128">
    <property type="entry name" value="Rev_trsase/Diguanyl_cyclase"/>
</dbReference>
<organism evidence="4 5">
    <name type="scientific">Rhizorhabdus histidinilytica</name>
    <dbReference type="NCBI Taxonomy" id="439228"/>
    <lineage>
        <taxon>Bacteria</taxon>
        <taxon>Pseudomonadati</taxon>
        <taxon>Pseudomonadota</taxon>
        <taxon>Alphaproteobacteria</taxon>
        <taxon>Sphingomonadales</taxon>
        <taxon>Sphingomonadaceae</taxon>
        <taxon>Rhizorhabdus</taxon>
    </lineage>
</organism>
<evidence type="ECO:0000256" key="1">
    <source>
        <dbReference type="ARBA" id="ARBA00012528"/>
    </source>
</evidence>
<comment type="catalytic activity">
    <reaction evidence="2">
        <text>2 GTP = 3',3'-c-di-GMP + 2 diphosphate</text>
        <dbReference type="Rhea" id="RHEA:24898"/>
        <dbReference type="ChEBI" id="CHEBI:33019"/>
        <dbReference type="ChEBI" id="CHEBI:37565"/>
        <dbReference type="ChEBI" id="CHEBI:58805"/>
        <dbReference type="EC" id="2.7.7.65"/>
    </reaction>
</comment>
<protein>
    <recommendedName>
        <fullName evidence="1">diguanylate cyclase</fullName>
        <ecNumber evidence="1">2.7.7.65</ecNumber>
    </recommendedName>
</protein>
<accession>A0A1T5F232</accession>